<feature type="domain" description="GINS subunit" evidence="8">
    <location>
        <begin position="42"/>
        <end position="137"/>
    </location>
</feature>
<evidence type="ECO:0000256" key="1">
    <source>
        <dbReference type="ARBA" id="ARBA00004123"/>
    </source>
</evidence>
<dbReference type="AlphaFoldDB" id="A0A642VBI3"/>
<dbReference type="GO" id="GO:1902975">
    <property type="term" value="P:mitotic DNA replication initiation"/>
    <property type="evidence" value="ECO:0007669"/>
    <property type="project" value="TreeGrafter"/>
</dbReference>
<keyword evidence="10" id="KW-1185">Reference proteome</keyword>
<accession>A0A642VBI3</accession>
<dbReference type="InterPro" id="IPR036224">
    <property type="entry name" value="GINS_bundle-like_dom_sf"/>
</dbReference>
<dbReference type="InterPro" id="IPR038437">
    <property type="entry name" value="GINS_Psf3_sf"/>
</dbReference>
<evidence type="ECO:0000256" key="4">
    <source>
        <dbReference type="ARBA" id="ARBA00015140"/>
    </source>
</evidence>
<comment type="function">
    <text evidence="7">The GINS complex plays an essential role in the initiation of DNA replication.</text>
</comment>
<keyword evidence="6 7" id="KW-0539">Nucleus</keyword>
<dbReference type="CDD" id="cd11713">
    <property type="entry name" value="GINS_A_psf3"/>
    <property type="match status" value="1"/>
</dbReference>
<evidence type="ECO:0000256" key="6">
    <source>
        <dbReference type="ARBA" id="ARBA00023242"/>
    </source>
</evidence>
<dbReference type="InterPro" id="IPR010492">
    <property type="entry name" value="GINS_Psf3"/>
</dbReference>
<dbReference type="PANTHER" id="PTHR22768">
    <property type="entry name" value="DNA REPLICATION COMPLEX GINS PROTEIN PSF3"/>
    <property type="match status" value="1"/>
</dbReference>
<sequence length="141" mass="15973">MAKLIMNTKLELPLWLAELLAISGISPESQTSFISLLTPSFFNAKLLNALKSDPVSLDLNAQCPVYYRMAQRWLSIFGDPELAEVVSETLRARAVSIFDHAHNINADGGEFLFKLDEFEKNLYKATHDSSKELKKWIRKSN</sequence>
<evidence type="ECO:0000256" key="3">
    <source>
        <dbReference type="ARBA" id="ARBA00011352"/>
    </source>
</evidence>
<protein>
    <recommendedName>
        <fullName evidence="4 7">DNA replication complex GINS protein PSF3</fullName>
    </recommendedName>
</protein>
<dbReference type="Gene3D" id="1.20.58.2050">
    <property type="match status" value="1"/>
</dbReference>
<organism evidence="9 10">
    <name type="scientific">Trichomonascus ciferrii</name>
    <dbReference type="NCBI Taxonomy" id="44093"/>
    <lineage>
        <taxon>Eukaryota</taxon>
        <taxon>Fungi</taxon>
        <taxon>Dikarya</taxon>
        <taxon>Ascomycota</taxon>
        <taxon>Saccharomycotina</taxon>
        <taxon>Dipodascomycetes</taxon>
        <taxon>Dipodascales</taxon>
        <taxon>Trichomonascaceae</taxon>
        <taxon>Trichomonascus</taxon>
        <taxon>Trichomonascus ciferrii complex</taxon>
    </lineage>
</organism>
<evidence type="ECO:0000256" key="5">
    <source>
        <dbReference type="ARBA" id="ARBA00022705"/>
    </source>
</evidence>
<comment type="caution">
    <text evidence="9">The sequence shown here is derived from an EMBL/GenBank/DDBJ whole genome shotgun (WGS) entry which is preliminary data.</text>
</comment>
<dbReference type="OrthoDB" id="10251744at2759"/>
<keyword evidence="5 7" id="KW-0235">DNA replication</keyword>
<gene>
    <name evidence="9" type="ORF">TRICI_000781</name>
</gene>
<evidence type="ECO:0000313" key="9">
    <source>
        <dbReference type="EMBL" id="KAA8917109.1"/>
    </source>
</evidence>
<evidence type="ECO:0000256" key="7">
    <source>
        <dbReference type="RuleBase" id="RU367161"/>
    </source>
</evidence>
<dbReference type="SUPFAM" id="SSF158573">
    <property type="entry name" value="GINS helical bundle-like"/>
    <property type="match status" value="1"/>
</dbReference>
<dbReference type="Pfam" id="PF05916">
    <property type="entry name" value="Sld5"/>
    <property type="match status" value="1"/>
</dbReference>
<name>A0A642VBI3_9ASCO</name>
<dbReference type="EMBL" id="SWFS01000066">
    <property type="protein sequence ID" value="KAA8917109.1"/>
    <property type="molecule type" value="Genomic_DNA"/>
</dbReference>
<evidence type="ECO:0000313" key="10">
    <source>
        <dbReference type="Proteomes" id="UP000761534"/>
    </source>
</evidence>
<dbReference type="PANTHER" id="PTHR22768:SF0">
    <property type="entry name" value="DNA REPLICATION COMPLEX GINS PROTEIN PSF3"/>
    <property type="match status" value="1"/>
</dbReference>
<evidence type="ECO:0000256" key="2">
    <source>
        <dbReference type="ARBA" id="ARBA00006343"/>
    </source>
</evidence>
<dbReference type="VEuPathDB" id="FungiDB:TRICI_000781"/>
<comment type="subunit">
    <text evidence="3">Component of the GINS complex which is a heterotetramer of SLD5, PSF1, PSF2 and PSF3.</text>
</comment>
<comment type="subcellular location">
    <subcellularLocation>
        <location evidence="1 7">Nucleus</location>
    </subcellularLocation>
</comment>
<dbReference type="InterPro" id="IPR021151">
    <property type="entry name" value="GINS_A"/>
</dbReference>
<proteinExistence type="inferred from homology"/>
<reference evidence="9" key="1">
    <citation type="journal article" date="2019" name="G3 (Bethesda)">
        <title>Genome Assemblies of Two Rare Opportunistic Yeast Pathogens: Diutina rugosa (syn. Candida rugosa) and Trichomonascus ciferrii (syn. Candida ciferrii).</title>
        <authorList>
            <person name="Mixao V."/>
            <person name="Saus E."/>
            <person name="Hansen A.P."/>
            <person name="Lass-Florl C."/>
            <person name="Gabaldon T."/>
        </authorList>
    </citation>
    <scope>NUCLEOTIDE SEQUENCE</scope>
    <source>
        <strain evidence="9">CBS 4856</strain>
    </source>
</reference>
<dbReference type="GO" id="GO:0000811">
    <property type="term" value="C:GINS complex"/>
    <property type="evidence" value="ECO:0007669"/>
    <property type="project" value="UniProtKB-UniRule"/>
</dbReference>
<comment type="similarity">
    <text evidence="2 7">Belongs to the GINS3/PSF3 family.</text>
</comment>
<dbReference type="Proteomes" id="UP000761534">
    <property type="component" value="Unassembled WGS sequence"/>
</dbReference>
<evidence type="ECO:0000259" key="8">
    <source>
        <dbReference type="Pfam" id="PF05916"/>
    </source>
</evidence>